<name>A0A495WI62_9RHOO</name>
<dbReference type="GO" id="GO:0002098">
    <property type="term" value="P:tRNA wobble uridine modification"/>
    <property type="evidence" value="ECO:0007669"/>
    <property type="project" value="InterPro"/>
</dbReference>
<dbReference type="AlphaFoldDB" id="A0A495WI62"/>
<reference evidence="3 4" key="1">
    <citation type="submission" date="2018-10" db="EMBL/GenBank/DDBJ databases">
        <title>Genomic Encyclopedia of Type Strains, Phase IV (KMG-IV): sequencing the most valuable type-strain genomes for metagenomic binning, comparative biology and taxonomic classification.</title>
        <authorList>
            <person name="Goeker M."/>
        </authorList>
    </citation>
    <scope>NUCLEOTIDE SEQUENCE [LARGE SCALE GENOMIC DNA]</scope>
    <source>
        <strain evidence="3 4">DSM 23841</strain>
    </source>
</reference>
<evidence type="ECO:0000259" key="2">
    <source>
        <dbReference type="PROSITE" id="PS50206"/>
    </source>
</evidence>
<dbReference type="PANTHER" id="PTHR30401:SF0">
    <property type="entry name" value="TRNA 2-SELENOURIDINE SYNTHASE"/>
    <property type="match status" value="1"/>
</dbReference>
<sequence>MNGSATPRRRKGIATLAELDAFDSIIDVRSPAEFADDHIPGAISCPVLDDAQRAEVGTLYKQVSPFVAKKLGAAYISANIAGHLQRLFLNHDKHWRPLIVCWRGGMRSGAMTTVLRSIGWDACQFEGGYKTFRSHVLGELERLPGGLRFVVIDGPTGSAKTRVLQAIAGHGGQALDLEALACHKGSVLGRLPGLPQPSQKWFETQLWQALRGFDPARPVFVEAESRKIGSLRLPENLFVAMQAGKLCTIEADLAARVAFLQRDYDYFTVDAASLKRHLDALRPLLGHERINAWHAQIDAQDFAGLTESLLRHHYDPLYARARARDYGTGNRRSHAAGGLDAADIERLARQILEAA</sequence>
<dbReference type="InterPro" id="IPR017582">
    <property type="entry name" value="SelU"/>
</dbReference>
<dbReference type="NCBIfam" id="TIGR03167">
    <property type="entry name" value="tRNA_sel_U_synt"/>
    <property type="match status" value="1"/>
</dbReference>
<feature type="domain" description="Rhodanese" evidence="2">
    <location>
        <begin position="25"/>
        <end position="141"/>
    </location>
</feature>
<dbReference type="RefSeq" id="WP_121457293.1">
    <property type="nucleotide sequence ID" value="NZ_RBXP01000011.1"/>
</dbReference>
<protein>
    <submittedName>
        <fullName evidence="3">tRNA 2-selenouridine synthase</fullName>
    </submittedName>
</protein>
<accession>A0A495WI62</accession>
<dbReference type="PANTHER" id="PTHR30401">
    <property type="entry name" value="TRNA 2-SELENOURIDINE SYNTHASE"/>
    <property type="match status" value="1"/>
</dbReference>
<evidence type="ECO:0000256" key="1">
    <source>
        <dbReference type="ARBA" id="ARBA00023266"/>
    </source>
</evidence>
<dbReference type="Pfam" id="PF26341">
    <property type="entry name" value="AAA_SelU"/>
    <property type="match status" value="1"/>
</dbReference>
<organism evidence="3 4">
    <name type="scientific">Azonexus fungiphilus</name>
    <dbReference type="NCBI Taxonomy" id="146940"/>
    <lineage>
        <taxon>Bacteria</taxon>
        <taxon>Pseudomonadati</taxon>
        <taxon>Pseudomonadota</taxon>
        <taxon>Betaproteobacteria</taxon>
        <taxon>Rhodocyclales</taxon>
        <taxon>Azonexaceae</taxon>
        <taxon>Azonexus</taxon>
    </lineage>
</organism>
<evidence type="ECO:0000313" key="4">
    <source>
        <dbReference type="Proteomes" id="UP000270626"/>
    </source>
</evidence>
<dbReference type="Pfam" id="PF00581">
    <property type="entry name" value="Rhodanese"/>
    <property type="match status" value="1"/>
</dbReference>
<dbReference type="SUPFAM" id="SSF52821">
    <property type="entry name" value="Rhodanese/Cell cycle control phosphatase"/>
    <property type="match status" value="1"/>
</dbReference>
<dbReference type="Proteomes" id="UP000270626">
    <property type="component" value="Unassembled WGS sequence"/>
</dbReference>
<dbReference type="PROSITE" id="PS50206">
    <property type="entry name" value="RHODANESE_3"/>
    <property type="match status" value="1"/>
</dbReference>
<keyword evidence="1" id="KW-0711">Selenium</keyword>
<dbReference type="InterPro" id="IPR058840">
    <property type="entry name" value="AAA_SelU"/>
</dbReference>
<dbReference type="Gene3D" id="3.40.250.10">
    <property type="entry name" value="Rhodanese-like domain"/>
    <property type="match status" value="1"/>
</dbReference>
<dbReference type="SMART" id="SM00450">
    <property type="entry name" value="RHOD"/>
    <property type="match status" value="1"/>
</dbReference>
<dbReference type="OrthoDB" id="9808735at2"/>
<dbReference type="NCBIfam" id="NF008750">
    <property type="entry name" value="PRK11784.1-2"/>
    <property type="match status" value="1"/>
</dbReference>
<gene>
    <name evidence="3" type="ORF">DFR40_0940</name>
</gene>
<comment type="caution">
    <text evidence="3">The sequence shown here is derived from an EMBL/GenBank/DDBJ whole genome shotgun (WGS) entry which is preliminary data.</text>
</comment>
<dbReference type="NCBIfam" id="NF008752">
    <property type="entry name" value="PRK11784.1-4"/>
    <property type="match status" value="1"/>
</dbReference>
<dbReference type="InterPro" id="IPR036873">
    <property type="entry name" value="Rhodanese-like_dom_sf"/>
</dbReference>
<dbReference type="InterPro" id="IPR001763">
    <property type="entry name" value="Rhodanese-like_dom"/>
</dbReference>
<dbReference type="EMBL" id="RBXP01000011">
    <property type="protein sequence ID" value="RKT60794.1"/>
    <property type="molecule type" value="Genomic_DNA"/>
</dbReference>
<keyword evidence="4" id="KW-1185">Reference proteome</keyword>
<proteinExistence type="predicted"/>
<dbReference type="GO" id="GO:0043828">
    <property type="term" value="F:tRNA 2-selenouridine synthase activity"/>
    <property type="evidence" value="ECO:0007669"/>
    <property type="project" value="InterPro"/>
</dbReference>
<evidence type="ECO:0000313" key="3">
    <source>
        <dbReference type="EMBL" id="RKT60794.1"/>
    </source>
</evidence>